<feature type="non-terminal residue" evidence="2">
    <location>
        <position position="1"/>
    </location>
</feature>
<dbReference type="Gene3D" id="3.90.226.10">
    <property type="entry name" value="2-enoyl-CoA Hydratase, Chain A, domain 1"/>
    <property type="match status" value="1"/>
</dbReference>
<reference evidence="2" key="1">
    <citation type="journal article" date="2015" name="Nature">
        <title>Complex archaea that bridge the gap between prokaryotes and eukaryotes.</title>
        <authorList>
            <person name="Spang A."/>
            <person name="Saw J.H."/>
            <person name="Jorgensen S.L."/>
            <person name="Zaremba-Niedzwiedzka K."/>
            <person name="Martijn J."/>
            <person name="Lind A.E."/>
            <person name="van Eijk R."/>
            <person name="Schleper C."/>
            <person name="Guy L."/>
            <person name="Ettema T.J."/>
        </authorList>
    </citation>
    <scope>NUCLEOTIDE SEQUENCE</scope>
</reference>
<dbReference type="CDD" id="cd07563">
    <property type="entry name" value="Peptidase_S41_IRBP"/>
    <property type="match status" value="1"/>
</dbReference>
<dbReference type="GO" id="GO:0006508">
    <property type="term" value="P:proteolysis"/>
    <property type="evidence" value="ECO:0007669"/>
    <property type="project" value="InterPro"/>
</dbReference>
<dbReference type="SMART" id="SM00245">
    <property type="entry name" value="TSPc"/>
    <property type="match status" value="1"/>
</dbReference>
<organism evidence="2">
    <name type="scientific">marine sediment metagenome</name>
    <dbReference type="NCBI Taxonomy" id="412755"/>
    <lineage>
        <taxon>unclassified sequences</taxon>
        <taxon>metagenomes</taxon>
        <taxon>ecological metagenomes</taxon>
    </lineage>
</organism>
<dbReference type="EMBL" id="LAZR01016811">
    <property type="protein sequence ID" value="KKM02899.1"/>
    <property type="molecule type" value="Genomic_DNA"/>
</dbReference>
<dbReference type="AlphaFoldDB" id="A0A0F9GVV5"/>
<feature type="domain" description="Tail specific protease" evidence="1">
    <location>
        <begin position="393"/>
        <end position="594"/>
    </location>
</feature>
<evidence type="ECO:0000313" key="2">
    <source>
        <dbReference type="EMBL" id="KKM02899.1"/>
    </source>
</evidence>
<name>A0A0F9GVV5_9ZZZZ</name>
<dbReference type="Gene3D" id="3.30.750.44">
    <property type="match status" value="1"/>
</dbReference>
<dbReference type="SUPFAM" id="SSF52096">
    <property type="entry name" value="ClpP/crotonase"/>
    <property type="match status" value="1"/>
</dbReference>
<gene>
    <name evidence="2" type="ORF">LCGC14_1779800</name>
</gene>
<dbReference type="Pfam" id="PF03572">
    <property type="entry name" value="Peptidase_S41"/>
    <property type="match status" value="1"/>
</dbReference>
<evidence type="ECO:0000259" key="1">
    <source>
        <dbReference type="SMART" id="SM00245"/>
    </source>
</evidence>
<dbReference type="GO" id="GO:0008236">
    <property type="term" value="F:serine-type peptidase activity"/>
    <property type="evidence" value="ECO:0007669"/>
    <property type="project" value="InterPro"/>
</dbReference>
<accession>A0A0F9GVV5</accession>
<dbReference type="PANTHER" id="PTHR11261:SF3">
    <property type="entry name" value="RETINOL-BINDING PROTEIN 3"/>
    <property type="match status" value="1"/>
</dbReference>
<dbReference type="InterPro" id="IPR005151">
    <property type="entry name" value="Tail-specific_protease"/>
</dbReference>
<dbReference type="Pfam" id="PF14684">
    <property type="entry name" value="Tricorn_C1"/>
    <property type="match status" value="1"/>
</dbReference>
<comment type="caution">
    <text evidence="2">The sequence shown here is derived from an EMBL/GenBank/DDBJ whole genome shotgun (WGS) entry which is preliminary data.</text>
</comment>
<sequence length="619" mass="69950">SWVSNAKGNKYDVFISPLTQLGNSAPIQLTHSDDDAMHPRMTCDEKGRIWITYYKWHKRGLVSRDKEVYLRRLENGKLSQEIQISPTDVPWYEDHTEPAISTYGSGAVIAWSWDFHPPNKGYSNQGQTPTIFMRAISSNLNLGNISRVSEKKIEVTPSLITGKNKQVWFAWDSLDRNQRKSLCVGNPDIGRNYPVDEIRSLDKPVMNVCSPCFAKGPNGELSLLWSETENGSKWVLKRADLDVENNWSTATIKTSDNPRFCSAAYDSRANVWVAYSAMTKKGREIVVDNLRKSLPSPPSELTKNDTPSGNTRATNKLLYAIDQKYSYRDIRGVDWDKTFDTFTPKLNRCRTPEQFAQITVKMLSRARDAHIWVKLNDKKIPGGFKRKTKSNYSVTLLSKIVPQWKKRNKIISSGRFDNDIGYILISSWSRHDKQMQKAAYQALRELSDTKALIVDVRPNGGGAEPLAQDFAGCFIDKSVVYAKHVYPNRRQDPDGWGNIQERILKPNPDMPRYQGQVVVLMGPTNMSSCDAFLLMMKQVPNCVLIGEKSYGSSGNPKPHDLGNGVVVFLPSWKALRADGTCFEGEGIMPDVPIRTSNAQIHKSDRVLETALKLLRRHGN</sequence>
<protein>
    <recommendedName>
        <fullName evidence="1">Tail specific protease domain-containing protein</fullName>
    </recommendedName>
</protein>
<proteinExistence type="predicted"/>
<dbReference type="InterPro" id="IPR029045">
    <property type="entry name" value="ClpP/crotonase-like_dom_sf"/>
</dbReference>
<dbReference type="PANTHER" id="PTHR11261">
    <property type="entry name" value="INTERPHOTORECEPTOR RETINOID-BINDING PROTEIN"/>
    <property type="match status" value="1"/>
</dbReference>
<dbReference type="InterPro" id="IPR028204">
    <property type="entry name" value="Tricorn_C1"/>
</dbReference>